<accession>A0A4Q5J324</accession>
<protein>
    <submittedName>
        <fullName evidence="1">DUF4192 domain-containing protein</fullName>
    </submittedName>
</protein>
<dbReference type="Proteomes" id="UP000291189">
    <property type="component" value="Unassembled WGS sequence"/>
</dbReference>
<dbReference type="OrthoDB" id="3264463at2"/>
<dbReference type="EMBL" id="SDPU01000022">
    <property type="protein sequence ID" value="RYU11929.1"/>
    <property type="molecule type" value="Genomic_DNA"/>
</dbReference>
<dbReference type="AlphaFoldDB" id="A0A4Q5J324"/>
<evidence type="ECO:0000313" key="2">
    <source>
        <dbReference type="Proteomes" id="UP000291189"/>
    </source>
</evidence>
<dbReference type="RefSeq" id="WP_129987517.1">
    <property type="nucleotide sequence ID" value="NZ_SDPU01000022.1"/>
</dbReference>
<organism evidence="1 2">
    <name type="scientific">Nocardioides iriomotensis</name>
    <dbReference type="NCBI Taxonomy" id="715784"/>
    <lineage>
        <taxon>Bacteria</taxon>
        <taxon>Bacillati</taxon>
        <taxon>Actinomycetota</taxon>
        <taxon>Actinomycetes</taxon>
        <taxon>Propionibacteriales</taxon>
        <taxon>Nocardioidaceae</taxon>
        <taxon>Nocardioides</taxon>
    </lineage>
</organism>
<name>A0A4Q5J324_9ACTN</name>
<sequence length="354" mass="37320">MTAPAHRTIRATGPDDLLAMVPFLLGFHPERSLVLMTIGRARTPVHARQDLPDDPAEVPELVTELVTVARRSGLARAAVVAYSDDPAGSDAVARALVEGLTGAGIEVPVALRADGARWFCLGDSDASCPHACPPDGTPYDISRHPLTIEALVEGRVVHASRTALRDSLVADDLAEVDRVGDAVEVAGDRLLAACVPASDPAAPPDPGLGRAHLVSEGRWLQHRVRRFVADGLRLDSHDVGRLLVAVAAVEVRDVAWAEITHQGAHRHVDLWRDVVRRAPHETSAAPAALLAFAAWLSGDGALAACALDVCQDAEPGYSLAGLLTQALAAGLPPDSWQPMPESALTLFRGDRSGA</sequence>
<proteinExistence type="predicted"/>
<dbReference type="InterPro" id="IPR025447">
    <property type="entry name" value="DUF4192"/>
</dbReference>
<dbReference type="Pfam" id="PF13830">
    <property type="entry name" value="DUF4192"/>
    <property type="match status" value="1"/>
</dbReference>
<reference evidence="1 2" key="1">
    <citation type="submission" date="2019-01" db="EMBL/GenBank/DDBJ databases">
        <title>Nocardioides guangzhouensis sp. nov., an actinobacterium isolated from soil.</title>
        <authorList>
            <person name="Fu Y."/>
            <person name="Cai Y."/>
            <person name="Lin Z."/>
            <person name="Chen P."/>
        </authorList>
    </citation>
    <scope>NUCLEOTIDE SEQUENCE [LARGE SCALE GENOMIC DNA]</scope>
    <source>
        <strain evidence="1 2">NBRC 105384</strain>
    </source>
</reference>
<evidence type="ECO:0000313" key="1">
    <source>
        <dbReference type="EMBL" id="RYU11929.1"/>
    </source>
</evidence>
<gene>
    <name evidence="1" type="ORF">ETU37_11770</name>
</gene>
<keyword evidence="2" id="KW-1185">Reference proteome</keyword>
<comment type="caution">
    <text evidence="1">The sequence shown here is derived from an EMBL/GenBank/DDBJ whole genome shotgun (WGS) entry which is preliminary data.</text>
</comment>